<comment type="caution">
    <text evidence="2">The sequence shown here is derived from an EMBL/GenBank/DDBJ whole genome shotgun (WGS) entry which is preliminary data.</text>
</comment>
<dbReference type="Proteomes" id="UP000823388">
    <property type="component" value="Chromosome 6K"/>
</dbReference>
<accession>A0A8T0RA63</accession>
<feature type="region of interest" description="Disordered" evidence="1">
    <location>
        <begin position="1"/>
        <end position="78"/>
    </location>
</feature>
<dbReference type="AlphaFoldDB" id="A0A8T0RA63"/>
<protein>
    <submittedName>
        <fullName evidence="2">Uncharacterized protein</fullName>
    </submittedName>
</protein>
<sequence length="122" mass="13374">MPRHGLLPARQAERREAKTKVPKAKSKPSEVKRFENQGAEDEDEGKRSEAKADAPFAKTKTSKGRRRGASTSEAAKGSCSLDNDVRTWAWWAVMGPMGRKGPGCNLLSDVKIRLCPENIPGI</sequence>
<evidence type="ECO:0000256" key="1">
    <source>
        <dbReference type="SAM" id="MobiDB-lite"/>
    </source>
</evidence>
<organism evidence="2 3">
    <name type="scientific">Panicum virgatum</name>
    <name type="common">Blackwell switchgrass</name>
    <dbReference type="NCBI Taxonomy" id="38727"/>
    <lineage>
        <taxon>Eukaryota</taxon>
        <taxon>Viridiplantae</taxon>
        <taxon>Streptophyta</taxon>
        <taxon>Embryophyta</taxon>
        <taxon>Tracheophyta</taxon>
        <taxon>Spermatophyta</taxon>
        <taxon>Magnoliopsida</taxon>
        <taxon>Liliopsida</taxon>
        <taxon>Poales</taxon>
        <taxon>Poaceae</taxon>
        <taxon>PACMAD clade</taxon>
        <taxon>Panicoideae</taxon>
        <taxon>Panicodae</taxon>
        <taxon>Paniceae</taxon>
        <taxon>Panicinae</taxon>
        <taxon>Panicum</taxon>
        <taxon>Panicum sect. Hiantes</taxon>
    </lineage>
</organism>
<evidence type="ECO:0000313" key="3">
    <source>
        <dbReference type="Proteomes" id="UP000823388"/>
    </source>
</evidence>
<proteinExistence type="predicted"/>
<keyword evidence="3" id="KW-1185">Reference proteome</keyword>
<evidence type="ECO:0000313" key="2">
    <source>
        <dbReference type="EMBL" id="KAG2582717.1"/>
    </source>
</evidence>
<gene>
    <name evidence="2" type="ORF">PVAP13_6KG177500</name>
</gene>
<dbReference type="EMBL" id="CM029047">
    <property type="protein sequence ID" value="KAG2582717.1"/>
    <property type="molecule type" value="Genomic_DNA"/>
</dbReference>
<reference evidence="2" key="1">
    <citation type="submission" date="2020-05" db="EMBL/GenBank/DDBJ databases">
        <title>WGS assembly of Panicum virgatum.</title>
        <authorList>
            <person name="Lovell J.T."/>
            <person name="Jenkins J."/>
            <person name="Shu S."/>
            <person name="Juenger T.E."/>
            <person name="Schmutz J."/>
        </authorList>
    </citation>
    <scope>NUCLEOTIDE SEQUENCE</scope>
    <source>
        <strain evidence="2">AP13</strain>
    </source>
</reference>
<name>A0A8T0RA63_PANVG</name>